<evidence type="ECO:0000256" key="6">
    <source>
        <dbReference type="ARBA" id="ARBA00033752"/>
    </source>
</evidence>
<dbReference type="Proteomes" id="UP000559027">
    <property type="component" value="Unassembled WGS sequence"/>
</dbReference>
<dbReference type="OrthoDB" id="10252718at2759"/>
<feature type="compositionally biased region" description="Basic and acidic residues" evidence="8">
    <location>
        <begin position="104"/>
        <end position="120"/>
    </location>
</feature>
<name>A0A8H5G4T7_9AGAR</name>
<keyword evidence="5" id="KW-0687">Ribonucleoprotein</keyword>
<dbReference type="PANTHER" id="PTHR28595">
    <property type="entry name" value="39S RIBOSOMAL PROTEIN L54, MITOCHONDRIAL"/>
    <property type="match status" value="1"/>
</dbReference>
<reference evidence="9 10" key="1">
    <citation type="journal article" date="2020" name="ISME J.">
        <title>Uncovering the hidden diversity of litter-decomposition mechanisms in mushroom-forming fungi.</title>
        <authorList>
            <person name="Floudas D."/>
            <person name="Bentzer J."/>
            <person name="Ahren D."/>
            <person name="Johansson T."/>
            <person name="Persson P."/>
            <person name="Tunlid A."/>
        </authorList>
    </citation>
    <scope>NUCLEOTIDE SEQUENCE [LARGE SCALE GENOMIC DNA]</scope>
    <source>
        <strain evidence="9 10">CBS 146.42</strain>
    </source>
</reference>
<comment type="similarity">
    <text evidence="6">Belongs to the mitochondrion-specific ribosomal protein mL54 family.</text>
</comment>
<feature type="region of interest" description="Disordered" evidence="8">
    <location>
        <begin position="23"/>
        <end position="49"/>
    </location>
</feature>
<protein>
    <recommendedName>
        <fullName evidence="7">Large ribosomal subunit protein mL54</fullName>
    </recommendedName>
</protein>
<evidence type="ECO:0000256" key="8">
    <source>
        <dbReference type="SAM" id="MobiDB-lite"/>
    </source>
</evidence>
<dbReference type="EMBL" id="JAACJO010000005">
    <property type="protein sequence ID" value="KAF5358261.1"/>
    <property type="molecule type" value="Genomic_DNA"/>
</dbReference>
<keyword evidence="2" id="KW-0809">Transit peptide</keyword>
<evidence type="ECO:0000256" key="5">
    <source>
        <dbReference type="ARBA" id="ARBA00023274"/>
    </source>
</evidence>
<evidence type="ECO:0000256" key="2">
    <source>
        <dbReference type="ARBA" id="ARBA00022946"/>
    </source>
</evidence>
<keyword evidence="3" id="KW-0689">Ribosomal protein</keyword>
<dbReference type="PANTHER" id="PTHR28595:SF1">
    <property type="entry name" value="LARGE RIBOSOMAL SUBUNIT PROTEIN ML54"/>
    <property type="match status" value="1"/>
</dbReference>
<dbReference type="AlphaFoldDB" id="A0A8H5G4T7"/>
<evidence type="ECO:0000256" key="1">
    <source>
        <dbReference type="ARBA" id="ARBA00004173"/>
    </source>
</evidence>
<dbReference type="GO" id="GO:0005762">
    <property type="term" value="C:mitochondrial large ribosomal subunit"/>
    <property type="evidence" value="ECO:0007669"/>
    <property type="project" value="TreeGrafter"/>
</dbReference>
<organism evidence="9 10">
    <name type="scientific">Leucocoprinus leucothites</name>
    <dbReference type="NCBI Taxonomy" id="201217"/>
    <lineage>
        <taxon>Eukaryota</taxon>
        <taxon>Fungi</taxon>
        <taxon>Dikarya</taxon>
        <taxon>Basidiomycota</taxon>
        <taxon>Agaricomycotina</taxon>
        <taxon>Agaricomycetes</taxon>
        <taxon>Agaricomycetidae</taxon>
        <taxon>Agaricales</taxon>
        <taxon>Agaricineae</taxon>
        <taxon>Agaricaceae</taxon>
        <taxon>Leucocoprinus</taxon>
    </lineage>
</organism>
<keyword evidence="10" id="KW-1185">Reference proteome</keyword>
<sequence>MSFARILRQPPRCLVSVTRRYASSAPAATGSDSTAVKKPASDSTTPLSSCLEGTKLEGVNFLKGQAPVLAMGDDQYPSWLWTALEPKVYTDDGPGSKAERVKRRAENKQKIKDRNFMSTQ</sequence>
<evidence type="ECO:0000313" key="9">
    <source>
        <dbReference type="EMBL" id="KAF5358261.1"/>
    </source>
</evidence>
<evidence type="ECO:0000256" key="7">
    <source>
        <dbReference type="ARBA" id="ARBA00035179"/>
    </source>
</evidence>
<dbReference type="GO" id="GO:0003735">
    <property type="term" value="F:structural constituent of ribosome"/>
    <property type="evidence" value="ECO:0007669"/>
    <property type="project" value="TreeGrafter"/>
</dbReference>
<comment type="caution">
    <text evidence="9">The sequence shown here is derived from an EMBL/GenBank/DDBJ whole genome shotgun (WGS) entry which is preliminary data.</text>
</comment>
<proteinExistence type="inferred from homology"/>
<comment type="subcellular location">
    <subcellularLocation>
        <location evidence="1">Mitochondrion</location>
    </subcellularLocation>
</comment>
<dbReference type="Pfam" id="PF08561">
    <property type="entry name" value="Ribosomal_L37"/>
    <property type="match status" value="1"/>
</dbReference>
<evidence type="ECO:0000313" key="10">
    <source>
        <dbReference type="Proteomes" id="UP000559027"/>
    </source>
</evidence>
<gene>
    <name evidence="9" type="ORF">D9756_001230</name>
</gene>
<evidence type="ECO:0000256" key="3">
    <source>
        <dbReference type="ARBA" id="ARBA00022980"/>
    </source>
</evidence>
<feature type="region of interest" description="Disordered" evidence="8">
    <location>
        <begin position="89"/>
        <end position="120"/>
    </location>
</feature>
<evidence type="ECO:0000256" key="4">
    <source>
        <dbReference type="ARBA" id="ARBA00023128"/>
    </source>
</evidence>
<dbReference type="InterPro" id="IPR013870">
    <property type="entry name" value="Ribosomal_mL54"/>
</dbReference>
<keyword evidence="4" id="KW-0496">Mitochondrion</keyword>
<accession>A0A8H5G4T7</accession>